<keyword evidence="8" id="KW-1185">Reference proteome</keyword>
<dbReference type="InterPro" id="IPR023772">
    <property type="entry name" value="DNA-bd_HTH_TetR-type_CS"/>
</dbReference>
<organism evidence="7 8">
    <name type="scientific">Actinokineospora iranica</name>
    <dbReference type="NCBI Taxonomy" id="1271860"/>
    <lineage>
        <taxon>Bacteria</taxon>
        <taxon>Bacillati</taxon>
        <taxon>Actinomycetota</taxon>
        <taxon>Actinomycetes</taxon>
        <taxon>Pseudonocardiales</taxon>
        <taxon>Pseudonocardiaceae</taxon>
        <taxon>Actinokineospora</taxon>
    </lineage>
</organism>
<dbReference type="PANTHER" id="PTHR30055">
    <property type="entry name" value="HTH-TYPE TRANSCRIPTIONAL REGULATOR RUTR"/>
    <property type="match status" value="1"/>
</dbReference>
<dbReference type="Pfam" id="PF00440">
    <property type="entry name" value="TetR_N"/>
    <property type="match status" value="1"/>
</dbReference>
<keyword evidence="3" id="KW-0804">Transcription</keyword>
<keyword evidence="2 4" id="KW-0238">DNA-binding</keyword>
<feature type="domain" description="HTH tetR-type" evidence="6">
    <location>
        <begin position="20"/>
        <end position="80"/>
    </location>
</feature>
<dbReference type="PROSITE" id="PS50977">
    <property type="entry name" value="HTH_TETR_2"/>
    <property type="match status" value="1"/>
</dbReference>
<dbReference type="EMBL" id="FMZZ01000016">
    <property type="protein sequence ID" value="SDD73162.1"/>
    <property type="molecule type" value="Genomic_DNA"/>
</dbReference>
<dbReference type="PRINTS" id="PR00455">
    <property type="entry name" value="HTHTETR"/>
</dbReference>
<dbReference type="PROSITE" id="PS01081">
    <property type="entry name" value="HTH_TETR_1"/>
    <property type="match status" value="1"/>
</dbReference>
<dbReference type="InterPro" id="IPR009057">
    <property type="entry name" value="Homeodomain-like_sf"/>
</dbReference>
<reference evidence="8" key="1">
    <citation type="submission" date="2016-10" db="EMBL/GenBank/DDBJ databases">
        <authorList>
            <person name="Varghese N."/>
            <person name="Submissions S."/>
        </authorList>
    </citation>
    <scope>NUCLEOTIDE SEQUENCE [LARGE SCALE GENOMIC DNA]</scope>
    <source>
        <strain evidence="8">IBRC-M 10403</strain>
    </source>
</reference>
<dbReference type="FunFam" id="1.10.10.60:FF:000141">
    <property type="entry name" value="TetR family transcriptional regulator"/>
    <property type="match status" value="1"/>
</dbReference>
<name>A0A1G6X4T8_9PSEU</name>
<evidence type="ECO:0000256" key="1">
    <source>
        <dbReference type="ARBA" id="ARBA00023015"/>
    </source>
</evidence>
<dbReference type="RefSeq" id="WP_324187539.1">
    <property type="nucleotide sequence ID" value="NZ_FMZZ01000016.1"/>
</dbReference>
<accession>A0A1G6X4T8</accession>
<keyword evidence="1" id="KW-0805">Transcription regulation</keyword>
<evidence type="ECO:0000313" key="8">
    <source>
        <dbReference type="Proteomes" id="UP000199501"/>
    </source>
</evidence>
<dbReference type="SUPFAM" id="SSF48498">
    <property type="entry name" value="Tetracyclin repressor-like, C-terminal domain"/>
    <property type="match status" value="1"/>
</dbReference>
<evidence type="ECO:0000313" key="7">
    <source>
        <dbReference type="EMBL" id="SDD73162.1"/>
    </source>
</evidence>
<dbReference type="GO" id="GO:0000976">
    <property type="term" value="F:transcription cis-regulatory region binding"/>
    <property type="evidence" value="ECO:0007669"/>
    <property type="project" value="TreeGrafter"/>
</dbReference>
<dbReference type="InterPro" id="IPR050109">
    <property type="entry name" value="HTH-type_TetR-like_transc_reg"/>
</dbReference>
<dbReference type="PANTHER" id="PTHR30055:SF158">
    <property type="entry name" value="POSSIBLE TRANSCRIPTIONAL REGULATORY PROTEIN (PROBABLY TETR-FAMILY)"/>
    <property type="match status" value="1"/>
</dbReference>
<dbReference type="Gene3D" id="1.10.357.10">
    <property type="entry name" value="Tetracycline Repressor, domain 2"/>
    <property type="match status" value="1"/>
</dbReference>
<dbReference type="STRING" id="1271860.SAMN05216174_116107"/>
<dbReference type="Proteomes" id="UP000199501">
    <property type="component" value="Unassembled WGS sequence"/>
</dbReference>
<feature type="region of interest" description="Disordered" evidence="5">
    <location>
        <begin position="1"/>
        <end position="21"/>
    </location>
</feature>
<dbReference type="Pfam" id="PF21943">
    <property type="entry name" value="TetR_C_46"/>
    <property type="match status" value="1"/>
</dbReference>
<dbReference type="GO" id="GO:0045892">
    <property type="term" value="P:negative regulation of DNA-templated transcription"/>
    <property type="evidence" value="ECO:0007669"/>
    <property type="project" value="UniProtKB-ARBA"/>
</dbReference>
<evidence type="ECO:0000256" key="3">
    <source>
        <dbReference type="ARBA" id="ARBA00023163"/>
    </source>
</evidence>
<evidence type="ECO:0000256" key="4">
    <source>
        <dbReference type="PROSITE-ProRule" id="PRU00335"/>
    </source>
</evidence>
<evidence type="ECO:0000256" key="2">
    <source>
        <dbReference type="ARBA" id="ARBA00023125"/>
    </source>
</evidence>
<evidence type="ECO:0000259" key="6">
    <source>
        <dbReference type="PROSITE" id="PS50977"/>
    </source>
</evidence>
<evidence type="ECO:0000256" key="5">
    <source>
        <dbReference type="SAM" id="MobiDB-lite"/>
    </source>
</evidence>
<dbReference type="GO" id="GO:0003700">
    <property type="term" value="F:DNA-binding transcription factor activity"/>
    <property type="evidence" value="ECO:0007669"/>
    <property type="project" value="TreeGrafter"/>
</dbReference>
<dbReference type="InterPro" id="IPR036271">
    <property type="entry name" value="Tet_transcr_reg_TetR-rel_C_sf"/>
</dbReference>
<gene>
    <name evidence="7" type="ORF">SAMN05216174_116107</name>
</gene>
<proteinExistence type="predicted"/>
<dbReference type="InterPro" id="IPR001647">
    <property type="entry name" value="HTH_TetR"/>
</dbReference>
<dbReference type="InterPro" id="IPR054129">
    <property type="entry name" value="DesT_TetR_C"/>
</dbReference>
<feature type="DNA-binding region" description="H-T-H motif" evidence="4">
    <location>
        <begin position="43"/>
        <end position="62"/>
    </location>
</feature>
<sequence length="220" mass="24619">MTTTEDARDKVERKRRMPRAERERQMVAVAEEIFAERGYLAASMDEIAERCGVSKPMIYEYFGSKEGLLIACIRQARTELVNSISQSVVGAEEAEDALRRAARAFFEFTDGHRRAWSLLLINEAAVAGPAALDEIEAVRQEQVELDIALFSAFLPDTPRRDLEVAAQIVVGACERLSLWYVAQEDVSAEEAADYLMRMLWSGVAAMVHPRETPGDTRPHG</sequence>
<dbReference type="AlphaFoldDB" id="A0A1G6X4T8"/>
<dbReference type="SUPFAM" id="SSF46689">
    <property type="entry name" value="Homeodomain-like"/>
    <property type="match status" value="1"/>
</dbReference>
<protein>
    <submittedName>
        <fullName evidence="7">DNA-binding transcriptional regulator, AcrR family</fullName>
    </submittedName>
</protein>